<dbReference type="InterPro" id="IPR040498">
    <property type="entry name" value="PriA_CRR"/>
</dbReference>
<comment type="similarity">
    <text evidence="12">Belongs to the helicase family. PriA subfamily.</text>
</comment>
<keyword evidence="9 12" id="KW-0238">DNA-binding</keyword>
<keyword evidence="6 12" id="KW-0347">Helicase</keyword>
<evidence type="ECO:0000256" key="8">
    <source>
        <dbReference type="ARBA" id="ARBA00022840"/>
    </source>
</evidence>
<dbReference type="GO" id="GO:0006270">
    <property type="term" value="P:DNA replication initiation"/>
    <property type="evidence" value="ECO:0007669"/>
    <property type="project" value="TreeGrafter"/>
</dbReference>
<comment type="subunit">
    <text evidence="12">Component of the replication restart primosome.</text>
</comment>
<accession>B6YQC1</accession>
<dbReference type="InterPro" id="IPR042115">
    <property type="entry name" value="PriA_3primeBD_sf"/>
</dbReference>
<keyword evidence="7 12" id="KW-0862">Zinc</keyword>
<proteinExistence type="inferred from homology"/>
<gene>
    <name evidence="12" type="primary">priA</name>
    <name evidence="14" type="ordered locus">CFPG_130</name>
</gene>
<feature type="binding site" evidence="12">
    <location>
        <position position="411"/>
    </location>
    <ligand>
        <name>Zn(2+)</name>
        <dbReference type="ChEBI" id="CHEBI:29105"/>
        <label>1</label>
    </ligand>
</feature>
<evidence type="ECO:0000256" key="7">
    <source>
        <dbReference type="ARBA" id="ARBA00022833"/>
    </source>
</evidence>
<feature type="binding site" evidence="12">
    <location>
        <position position="401"/>
    </location>
    <ligand>
        <name>Zn(2+)</name>
        <dbReference type="ChEBI" id="CHEBI:29105"/>
        <label>2</label>
    </ligand>
</feature>
<dbReference type="Pfam" id="PF18074">
    <property type="entry name" value="PriA_C"/>
    <property type="match status" value="1"/>
</dbReference>
<evidence type="ECO:0000256" key="10">
    <source>
        <dbReference type="ARBA" id="ARBA00023235"/>
    </source>
</evidence>
<comment type="catalytic activity">
    <reaction evidence="11 12">
        <text>ATP + H2O = ADP + phosphate + H(+)</text>
        <dbReference type="Rhea" id="RHEA:13065"/>
        <dbReference type="ChEBI" id="CHEBI:15377"/>
        <dbReference type="ChEBI" id="CHEBI:15378"/>
        <dbReference type="ChEBI" id="CHEBI:30616"/>
        <dbReference type="ChEBI" id="CHEBI:43474"/>
        <dbReference type="ChEBI" id="CHEBI:456216"/>
        <dbReference type="EC" id="5.6.2.4"/>
    </reaction>
</comment>
<organism evidence="14 15">
    <name type="scientific">Azobacteroides pseudotrichonymphae genomovar. CFP2</name>
    <dbReference type="NCBI Taxonomy" id="511995"/>
    <lineage>
        <taxon>Bacteria</taxon>
        <taxon>Pseudomonadati</taxon>
        <taxon>Bacteroidota</taxon>
        <taxon>Bacteroidia</taxon>
        <taxon>Bacteroidales</taxon>
        <taxon>Candidatus Azobacteroides</taxon>
    </lineage>
</organism>
<dbReference type="PANTHER" id="PTHR30580:SF0">
    <property type="entry name" value="PRIMOSOMAL PROTEIN N"/>
    <property type="match status" value="1"/>
</dbReference>
<dbReference type="NCBIfam" id="TIGR00595">
    <property type="entry name" value="priA"/>
    <property type="match status" value="1"/>
</dbReference>
<keyword evidence="2 12" id="KW-0235">DNA replication</keyword>
<feature type="binding site" evidence="12">
    <location>
        <position position="380"/>
    </location>
    <ligand>
        <name>Zn(2+)</name>
        <dbReference type="ChEBI" id="CHEBI:29105"/>
        <label>2</label>
    </ligand>
</feature>
<evidence type="ECO:0000256" key="2">
    <source>
        <dbReference type="ARBA" id="ARBA00022705"/>
    </source>
</evidence>
<keyword evidence="10 12" id="KW-0413">Isomerase</keyword>
<reference evidence="15" key="1">
    <citation type="journal article" date="2008" name="Science">
        <title>Genome of an endosymbiont coupling N2 fixation to cellulolysis within RT protist cells in termite gut.</title>
        <authorList>
            <person name="Hongoh Y."/>
            <person name="Sharma V.K."/>
            <person name="Prakash T."/>
            <person name="Noda S."/>
            <person name="Toh H."/>
            <person name="Taylor T.D."/>
            <person name="Kudo T."/>
            <person name="Sakaki Y."/>
            <person name="Toyoda A."/>
            <person name="Hattori M."/>
            <person name="Ohkuma M."/>
        </authorList>
    </citation>
    <scope>NUCLEOTIDE SEQUENCE [LARGE SCALE GENOMIC DNA]</scope>
</reference>
<dbReference type="KEGG" id="aps:CFPG_130"/>
<evidence type="ECO:0000256" key="1">
    <source>
        <dbReference type="ARBA" id="ARBA00022515"/>
    </source>
</evidence>
<dbReference type="SUPFAM" id="SSF52540">
    <property type="entry name" value="P-loop containing nucleoside triphosphate hydrolases"/>
    <property type="match status" value="1"/>
</dbReference>
<keyword evidence="5 12" id="KW-0378">Hydrolase</keyword>
<dbReference type="EC" id="5.6.2.4" evidence="12"/>
<comment type="catalytic activity">
    <reaction evidence="12">
        <text>Couples ATP hydrolysis with the unwinding of duplex DNA by translocating in the 3'-5' direction.</text>
        <dbReference type="EC" id="5.6.2.4"/>
    </reaction>
</comment>
<dbReference type="GO" id="GO:0008270">
    <property type="term" value="F:zinc ion binding"/>
    <property type="evidence" value="ECO:0007669"/>
    <property type="project" value="UniProtKB-UniRule"/>
</dbReference>
<protein>
    <recommendedName>
        <fullName evidence="12">Replication restart protein PriA</fullName>
    </recommendedName>
    <alternativeName>
        <fullName evidence="12">ATP-dependent DNA helicase PriA</fullName>
        <ecNumber evidence="12">5.6.2.4</ecNumber>
    </alternativeName>
    <alternativeName>
        <fullName evidence="12">DNA 3'-5' helicase PriA</fullName>
    </alternativeName>
</protein>
<dbReference type="InterPro" id="IPR011545">
    <property type="entry name" value="DEAD/DEAH_box_helicase_dom"/>
</dbReference>
<dbReference type="RefSeq" id="WP_012573154.1">
    <property type="nucleotide sequence ID" value="NC_011565.1"/>
</dbReference>
<dbReference type="EMBL" id="AP010656">
    <property type="protein sequence ID" value="BAG83393.1"/>
    <property type="molecule type" value="Genomic_DNA"/>
</dbReference>
<keyword evidence="3 12" id="KW-0479">Metal-binding</keyword>
<dbReference type="FunFam" id="3.40.50.300:FF:000489">
    <property type="entry name" value="Primosome assembly protein PriA"/>
    <property type="match status" value="1"/>
</dbReference>
<feature type="binding site" evidence="12">
    <location>
        <position position="383"/>
    </location>
    <ligand>
        <name>Zn(2+)</name>
        <dbReference type="ChEBI" id="CHEBI:29105"/>
        <label>2</label>
    </ligand>
</feature>
<comment type="cofactor">
    <cofactor evidence="12">
        <name>Zn(2+)</name>
        <dbReference type="ChEBI" id="CHEBI:29105"/>
    </cofactor>
    <text evidence="12">Binds 2 zinc ions per subunit.</text>
</comment>
<dbReference type="STRING" id="511995.CFPG_130"/>
<keyword evidence="15" id="KW-1185">Reference proteome</keyword>
<dbReference type="GO" id="GO:0016887">
    <property type="term" value="F:ATP hydrolysis activity"/>
    <property type="evidence" value="ECO:0007669"/>
    <property type="project" value="RHEA"/>
</dbReference>
<evidence type="ECO:0000313" key="14">
    <source>
        <dbReference type="EMBL" id="BAG83393.1"/>
    </source>
</evidence>
<keyword evidence="4 12" id="KW-0547">Nucleotide-binding</keyword>
<dbReference type="Pfam" id="PF18319">
    <property type="entry name" value="Zn_ribbon_PriA"/>
    <property type="match status" value="1"/>
</dbReference>
<evidence type="ECO:0000313" key="15">
    <source>
        <dbReference type="Proteomes" id="UP000000723"/>
    </source>
</evidence>
<dbReference type="GO" id="GO:0043138">
    <property type="term" value="F:3'-5' DNA helicase activity"/>
    <property type="evidence" value="ECO:0007669"/>
    <property type="project" value="UniProtKB-EC"/>
</dbReference>
<dbReference type="HAMAP" id="MF_00983">
    <property type="entry name" value="PriA"/>
    <property type="match status" value="1"/>
</dbReference>
<dbReference type="GO" id="GO:0003677">
    <property type="term" value="F:DNA binding"/>
    <property type="evidence" value="ECO:0007669"/>
    <property type="project" value="UniProtKB-UniRule"/>
</dbReference>
<comment type="function">
    <text evidence="12">Initiates the restart of stalled replication forks, which reloads the replicative helicase on sites other than the origin of replication. Recognizes and binds to abandoned replication forks and remodels them to uncover a helicase loading site. Promotes assembly of the primosome at these replication forks.</text>
</comment>
<dbReference type="Pfam" id="PF00270">
    <property type="entry name" value="DEAD"/>
    <property type="match status" value="1"/>
</dbReference>
<dbReference type="GO" id="GO:0006302">
    <property type="term" value="P:double-strand break repair"/>
    <property type="evidence" value="ECO:0007669"/>
    <property type="project" value="InterPro"/>
</dbReference>
<evidence type="ECO:0000256" key="12">
    <source>
        <dbReference type="HAMAP-Rule" id="MF_00983"/>
    </source>
</evidence>
<dbReference type="Gene3D" id="3.40.1440.60">
    <property type="entry name" value="PriA, 3(prime) DNA-binding domain"/>
    <property type="match status" value="1"/>
</dbReference>
<dbReference type="GO" id="GO:0006269">
    <property type="term" value="P:DNA replication, synthesis of primer"/>
    <property type="evidence" value="ECO:0007669"/>
    <property type="project" value="UniProtKB-KW"/>
</dbReference>
<dbReference type="OrthoDB" id="9759544at2"/>
<feature type="binding site" evidence="12">
    <location>
        <position position="374"/>
    </location>
    <ligand>
        <name>Zn(2+)</name>
        <dbReference type="ChEBI" id="CHEBI:29105"/>
        <label>1</label>
    </ligand>
</feature>
<name>B6YQC1_AZOPC</name>
<dbReference type="InterPro" id="IPR041236">
    <property type="entry name" value="PriA_C"/>
</dbReference>
<evidence type="ECO:0000259" key="13">
    <source>
        <dbReference type="PROSITE" id="PS51192"/>
    </source>
</evidence>
<dbReference type="PROSITE" id="PS51192">
    <property type="entry name" value="HELICASE_ATP_BIND_1"/>
    <property type="match status" value="1"/>
</dbReference>
<dbReference type="InterPro" id="IPR027417">
    <property type="entry name" value="P-loop_NTPase"/>
</dbReference>
<keyword evidence="1 12" id="KW-0639">Primosome</keyword>
<sequence>MYIEVILPLPLNGTFTYFVPTEMESQIMIGSLVVVGFGEYNKYHRGLVLCIEQILPSTINVEKIKPILSVESSRPAIRQSQLRFWQWISNYYLCTLGNVFKTALPSSFHMKEKQSERCKIIPQPFSKLNELQKKIFDQIVENFQKKDVCLLHKNISLGEIEIYIHLIERTLKQNRQVLYLLPEIALTRQITNHLKQFFGEQLDVYHSKVNLNKRMEIWNNLLSDKQYQIILGVHSSIFLPFKNLGLIIIDEEHDSSYKQQKIAPYYHARNAAIVLATIHNSKVILGSATPSIESFYNVQIDKYSYINSNEYLKKTKPLPIISIDVKELKRKRKMKTIFSPLLIEHMKQKLKNGEQVILFQNRRGFAPCIFCKACNWTPKCHFCDINLTYHKESDRLTCHYCGRNYLLPNKCFRCGNLNLQSIGYGTEKVEEEVQVLFPGASVARMDLDTTKVKKSLKKTISNFESGQIQILIGTQIIYKGLNINKVGLIGILDVDTLMNFPDFRAYERTYQLILQMVEKVKRQRTQGELILQTSHPNHPLIKIVLQQNYKGMYDMQIEERILFKYPPFSRLIHILLYHKREELLCKVSDKYVHLLQEKLGDRVVGHDKPIVGKIKGLYIRKILLKIEVNASSIALRKILEGIHTKILKTAGLRRVIIHYDVDPI</sequence>
<evidence type="ECO:0000256" key="3">
    <source>
        <dbReference type="ARBA" id="ARBA00022723"/>
    </source>
</evidence>
<dbReference type="Proteomes" id="UP000000723">
    <property type="component" value="Chromosome"/>
</dbReference>
<evidence type="ECO:0000256" key="5">
    <source>
        <dbReference type="ARBA" id="ARBA00022801"/>
    </source>
</evidence>
<feature type="domain" description="Helicase ATP-binding" evidence="13">
    <location>
        <begin position="140"/>
        <end position="308"/>
    </location>
</feature>
<dbReference type="GO" id="GO:0005524">
    <property type="term" value="F:ATP binding"/>
    <property type="evidence" value="ECO:0007669"/>
    <property type="project" value="UniProtKB-UniRule"/>
</dbReference>
<dbReference type="HOGENOM" id="CLU_013353_3_1_10"/>
<dbReference type="GO" id="GO:0006310">
    <property type="term" value="P:DNA recombination"/>
    <property type="evidence" value="ECO:0007669"/>
    <property type="project" value="InterPro"/>
</dbReference>
<dbReference type="eggNOG" id="COG1198">
    <property type="taxonomic scope" value="Bacteria"/>
</dbReference>
<feature type="binding site" evidence="12">
    <location>
        <position position="398"/>
    </location>
    <ligand>
        <name>Zn(2+)</name>
        <dbReference type="ChEBI" id="CHEBI:29105"/>
        <label>2</label>
    </ligand>
</feature>
<dbReference type="Pfam" id="PF17764">
    <property type="entry name" value="PriA_3primeBD"/>
    <property type="match status" value="1"/>
</dbReference>
<evidence type="ECO:0000256" key="4">
    <source>
        <dbReference type="ARBA" id="ARBA00022741"/>
    </source>
</evidence>
<feature type="binding site" evidence="12">
    <location>
        <position position="371"/>
    </location>
    <ligand>
        <name>Zn(2+)</name>
        <dbReference type="ChEBI" id="CHEBI:29105"/>
        <label>1</label>
    </ligand>
</feature>
<dbReference type="Gene3D" id="3.40.50.300">
    <property type="entry name" value="P-loop containing nucleotide triphosphate hydrolases"/>
    <property type="match status" value="2"/>
</dbReference>
<dbReference type="AlphaFoldDB" id="B6YQC1"/>
<keyword evidence="8 12" id="KW-0067">ATP-binding</keyword>
<dbReference type="InterPro" id="IPR041222">
    <property type="entry name" value="PriA_3primeBD"/>
</dbReference>
<dbReference type="SMART" id="SM00487">
    <property type="entry name" value="DEXDc"/>
    <property type="match status" value="1"/>
</dbReference>
<evidence type="ECO:0000256" key="11">
    <source>
        <dbReference type="ARBA" id="ARBA00048988"/>
    </source>
</evidence>
<dbReference type="PANTHER" id="PTHR30580">
    <property type="entry name" value="PRIMOSOMAL PROTEIN N"/>
    <property type="match status" value="1"/>
</dbReference>
<feature type="binding site" evidence="12">
    <location>
        <position position="414"/>
    </location>
    <ligand>
        <name>Zn(2+)</name>
        <dbReference type="ChEBI" id="CHEBI:29105"/>
        <label>1</label>
    </ligand>
</feature>
<evidence type="ECO:0000256" key="9">
    <source>
        <dbReference type="ARBA" id="ARBA00023125"/>
    </source>
</evidence>
<dbReference type="GO" id="GO:1990077">
    <property type="term" value="C:primosome complex"/>
    <property type="evidence" value="ECO:0007669"/>
    <property type="project" value="UniProtKB-UniRule"/>
</dbReference>
<evidence type="ECO:0000256" key="6">
    <source>
        <dbReference type="ARBA" id="ARBA00022806"/>
    </source>
</evidence>
<dbReference type="InterPro" id="IPR014001">
    <property type="entry name" value="Helicase_ATP-bd"/>
</dbReference>
<dbReference type="InterPro" id="IPR005259">
    <property type="entry name" value="PriA"/>
</dbReference>